<reference evidence="3" key="1">
    <citation type="journal article" date="2019" name="Int. J. Syst. Evol. Microbiol.">
        <title>The Global Catalogue of Microorganisms (GCM) 10K type strain sequencing project: providing services to taxonomists for standard genome sequencing and annotation.</title>
        <authorList>
            <consortium name="The Broad Institute Genomics Platform"/>
            <consortium name="The Broad Institute Genome Sequencing Center for Infectious Disease"/>
            <person name="Wu L."/>
            <person name="Ma J."/>
        </authorList>
    </citation>
    <scope>NUCLEOTIDE SEQUENCE [LARGE SCALE GENOMIC DNA]</scope>
    <source>
        <strain evidence="3">JCM 32206</strain>
    </source>
</reference>
<dbReference type="RefSeq" id="WP_345348076.1">
    <property type="nucleotide sequence ID" value="NZ_BAABFB010000057.1"/>
</dbReference>
<evidence type="ECO:0000313" key="3">
    <source>
        <dbReference type="Proteomes" id="UP001501183"/>
    </source>
</evidence>
<dbReference type="EMBL" id="BAABFB010000057">
    <property type="protein sequence ID" value="GAA4483919.1"/>
    <property type="molecule type" value="Genomic_DNA"/>
</dbReference>
<dbReference type="Gene3D" id="3.40.50.300">
    <property type="entry name" value="P-loop containing nucleotide triphosphate hydrolases"/>
    <property type="match status" value="1"/>
</dbReference>
<feature type="region of interest" description="Disordered" evidence="1">
    <location>
        <begin position="64"/>
        <end position="86"/>
    </location>
</feature>
<dbReference type="InterPro" id="IPR027417">
    <property type="entry name" value="P-loop_NTPase"/>
</dbReference>
<keyword evidence="3" id="KW-1185">Reference proteome</keyword>
<evidence type="ECO:0000313" key="2">
    <source>
        <dbReference type="EMBL" id="GAA4483919.1"/>
    </source>
</evidence>
<feature type="compositionally biased region" description="Polar residues" evidence="1">
    <location>
        <begin position="73"/>
        <end position="86"/>
    </location>
</feature>
<feature type="region of interest" description="Disordered" evidence="1">
    <location>
        <begin position="92"/>
        <end position="111"/>
    </location>
</feature>
<sequence>MAASPDPTSSHGDRPGLFESVLWPIDKVADYWDVSTSRARALLASRGIKRVSAYPADQVRRVVRRQGARTDLPTAQTPEVSPTAGQRLEVTTSSLTPLPFPRPRDGAPSPSTTVVPLFETEHGALIGDIKDNAVEHTTGSGGTHLLAVFALVAYGIGWDTWMVDPKQIDHTLFFPHVQRTSTTVDEHRRLISDARERVRTGTDRPLLVTIDLATFVLAQAPDMRDLLQEIADDGPAAGVHLNIGIKPGPHPITGLRAIRMVGHGQPLLLAGEPAAGPLLFADYIRDGDRTDIDFRRFLRFALPRGSAERDRAELTRDPRGTAGGR</sequence>
<dbReference type="Proteomes" id="UP001501183">
    <property type="component" value="Unassembled WGS sequence"/>
</dbReference>
<name>A0ABP8PBA5_9NOCA</name>
<comment type="caution">
    <text evidence="2">The sequence shown here is derived from an EMBL/GenBank/DDBJ whole genome shotgun (WGS) entry which is preliminary data.</text>
</comment>
<evidence type="ECO:0000256" key="1">
    <source>
        <dbReference type="SAM" id="MobiDB-lite"/>
    </source>
</evidence>
<protein>
    <submittedName>
        <fullName evidence="2">Uncharacterized protein</fullName>
    </submittedName>
</protein>
<proteinExistence type="predicted"/>
<gene>
    <name evidence="2" type="ORF">GCM10023094_36230</name>
</gene>
<accession>A0ABP8PBA5</accession>
<organism evidence="2 3">
    <name type="scientific">Rhodococcus olei</name>
    <dbReference type="NCBI Taxonomy" id="2161675"/>
    <lineage>
        <taxon>Bacteria</taxon>
        <taxon>Bacillati</taxon>
        <taxon>Actinomycetota</taxon>
        <taxon>Actinomycetes</taxon>
        <taxon>Mycobacteriales</taxon>
        <taxon>Nocardiaceae</taxon>
        <taxon>Rhodococcus</taxon>
    </lineage>
</organism>